<name>A0A0B0N5L2_GOSAR</name>
<gene>
    <name evidence="1" type="ORF">F383_33713</name>
</gene>
<keyword evidence="2" id="KW-1185">Reference proteome</keyword>
<evidence type="ECO:0000313" key="2">
    <source>
        <dbReference type="Proteomes" id="UP000032142"/>
    </source>
</evidence>
<keyword evidence="1" id="KW-0946">Virion</keyword>
<dbReference type="AlphaFoldDB" id="A0A0B0N5L2"/>
<dbReference type="EMBL" id="JRRC01468387">
    <property type="protein sequence ID" value="KHG07144.1"/>
    <property type="molecule type" value="Genomic_DNA"/>
</dbReference>
<evidence type="ECO:0000313" key="1">
    <source>
        <dbReference type="EMBL" id="KHG07144.1"/>
    </source>
</evidence>
<dbReference type="Proteomes" id="UP000032142">
    <property type="component" value="Unassembled WGS sequence"/>
</dbReference>
<accession>A0A0B0N5L2</accession>
<reference evidence="2" key="1">
    <citation type="submission" date="2014-09" db="EMBL/GenBank/DDBJ databases">
        <authorList>
            <person name="Mudge J."/>
            <person name="Ramaraj T."/>
            <person name="Lindquist I.E."/>
            <person name="Bharti A.K."/>
            <person name="Sundararajan A."/>
            <person name="Cameron C.T."/>
            <person name="Woodward J.E."/>
            <person name="May G.D."/>
            <person name="Brubaker C."/>
            <person name="Broadhvest J."/>
            <person name="Wilkins T.A."/>
        </authorList>
    </citation>
    <scope>NUCLEOTIDE SEQUENCE</scope>
    <source>
        <strain evidence="2">cv. AKA8401</strain>
    </source>
</reference>
<organism evidence="1 2">
    <name type="scientific">Gossypium arboreum</name>
    <name type="common">Tree cotton</name>
    <name type="synonym">Gossypium nanking</name>
    <dbReference type="NCBI Taxonomy" id="29729"/>
    <lineage>
        <taxon>Eukaryota</taxon>
        <taxon>Viridiplantae</taxon>
        <taxon>Streptophyta</taxon>
        <taxon>Embryophyta</taxon>
        <taxon>Tracheophyta</taxon>
        <taxon>Spermatophyta</taxon>
        <taxon>Magnoliopsida</taxon>
        <taxon>eudicotyledons</taxon>
        <taxon>Gunneridae</taxon>
        <taxon>Pentapetalae</taxon>
        <taxon>rosids</taxon>
        <taxon>malvids</taxon>
        <taxon>Malvales</taxon>
        <taxon>Malvaceae</taxon>
        <taxon>Malvoideae</taxon>
        <taxon>Gossypium</taxon>
    </lineage>
</organism>
<keyword evidence="1" id="KW-0261">Viral envelope protein</keyword>
<protein>
    <submittedName>
        <fullName evidence="1">Envelope glycoprotein</fullName>
    </submittedName>
</protein>
<proteinExistence type="predicted"/>
<sequence length="46" mass="5284">MPWSYSHTYIGILCHDICVLTIPKVHTGLPDIVTRLKPIWKHSNQA</sequence>
<comment type="caution">
    <text evidence="1">The sequence shown here is derived from an EMBL/GenBank/DDBJ whole genome shotgun (WGS) entry which is preliminary data.</text>
</comment>